<reference evidence="2" key="1">
    <citation type="submission" date="2018-01" db="EMBL/GenBank/DDBJ databases">
        <authorList>
            <person name="Kerou L M."/>
        </authorList>
    </citation>
    <scope>NUCLEOTIDE SEQUENCE [LARGE SCALE GENOMIC DNA]</scope>
    <source>
        <strain evidence="2">SCU2</strain>
    </source>
</reference>
<evidence type="ECO:0000313" key="2">
    <source>
        <dbReference type="Proteomes" id="UP000236248"/>
    </source>
</evidence>
<dbReference type="Proteomes" id="UP000236248">
    <property type="component" value="Chromosome NCAV"/>
</dbReference>
<evidence type="ECO:0000313" key="1">
    <source>
        <dbReference type="EMBL" id="SPC34610.1"/>
    </source>
</evidence>
<name>A0A2K5ASI5_9ARCH</name>
<organism evidence="1 2">
    <name type="scientific">Candidatus Nitrosocaldus cavascurensis</name>
    <dbReference type="NCBI Taxonomy" id="2058097"/>
    <lineage>
        <taxon>Archaea</taxon>
        <taxon>Nitrososphaerota</taxon>
        <taxon>Nitrososphaeria</taxon>
        <taxon>Candidatus Nitrosocaldales</taxon>
        <taxon>Candidatus Nitrosocaldaceae</taxon>
        <taxon>Candidatus Nitrosocaldus</taxon>
    </lineage>
</organism>
<dbReference type="KEGG" id="ncv:NCAV_1444"/>
<accession>A0A2K5ASI5</accession>
<sequence length="43" mass="4674">MLPPLLMRVPSQELKYILLVGDKKARVACVMAHSGLRPGVLGD</sequence>
<protein>
    <submittedName>
        <fullName evidence="1">Uncharacterized protein</fullName>
    </submittedName>
</protein>
<dbReference type="AlphaFoldDB" id="A0A2K5ASI5"/>
<keyword evidence="2" id="KW-1185">Reference proteome</keyword>
<gene>
    <name evidence="1" type="ORF">NCAV_1444</name>
</gene>
<dbReference type="EMBL" id="LT981265">
    <property type="protein sequence ID" value="SPC34610.1"/>
    <property type="molecule type" value="Genomic_DNA"/>
</dbReference>
<proteinExistence type="predicted"/>